<evidence type="ECO:0000313" key="2">
    <source>
        <dbReference type="EMBL" id="MDQ1102919.1"/>
    </source>
</evidence>
<reference evidence="2" key="1">
    <citation type="submission" date="2023-07" db="EMBL/GenBank/DDBJ databases">
        <title>Functional and genomic diversity of the sorghum phyllosphere microbiome.</title>
        <authorList>
            <person name="Shade A."/>
        </authorList>
    </citation>
    <scope>NUCLEOTIDE SEQUENCE</scope>
    <source>
        <strain evidence="2">SORGH_AS_1067</strain>
    </source>
</reference>
<feature type="transmembrane region" description="Helical" evidence="1">
    <location>
        <begin position="206"/>
        <end position="227"/>
    </location>
</feature>
<name>A0AAJ1X0A6_9ACTN</name>
<feature type="transmembrane region" description="Helical" evidence="1">
    <location>
        <begin position="175"/>
        <end position="194"/>
    </location>
</feature>
<evidence type="ECO:0000256" key="1">
    <source>
        <dbReference type="SAM" id="Phobius"/>
    </source>
</evidence>
<feature type="transmembrane region" description="Helical" evidence="1">
    <location>
        <begin position="350"/>
        <end position="367"/>
    </location>
</feature>
<gene>
    <name evidence="2" type="ORF">QE405_000203</name>
</gene>
<comment type="caution">
    <text evidence="2">The sequence shown here is derived from an EMBL/GenBank/DDBJ whole genome shotgun (WGS) entry which is preliminary data.</text>
</comment>
<dbReference type="RefSeq" id="WP_307198369.1">
    <property type="nucleotide sequence ID" value="NZ_JAUTAN010000001.1"/>
</dbReference>
<dbReference type="Proteomes" id="UP001239215">
    <property type="component" value="Unassembled WGS sequence"/>
</dbReference>
<feature type="transmembrane region" description="Helical" evidence="1">
    <location>
        <begin position="124"/>
        <end position="144"/>
    </location>
</feature>
<evidence type="ECO:0000313" key="3">
    <source>
        <dbReference type="Proteomes" id="UP001239215"/>
    </source>
</evidence>
<feature type="transmembrane region" description="Helical" evidence="1">
    <location>
        <begin position="36"/>
        <end position="56"/>
    </location>
</feature>
<sequence length="463" mass="49050">MTTDPLGGPSGGRPGEAVLAHSGIGATADLPIPFEAVVIGSALALTASFVVLAVAWRRPRYDGERPGTTRMAPWRADAVARLGTVVDHPATRLVLRLLGVLFFGYMLFALVAGRDVVTNPGLGMFYVFLWVGIVPASVFFGRFYRAVNPARAIHAGLARLAGNDPAVGARELPAWLGYWPAALGLFAFVWLELVSASGTTTSSVRLWLAAYLAVMLVGGALFGDTFFERCDPFEAYSTLVAHVSIWGRDEDGTLVVRSPLANLATLRPDPGLAAVVAVLFGSTAYDSFRESIPFAKFMNNTTIDSDLILNVSLLALIGIVGVLLAGAAMATPAVGEVPRRDLPARMAPSIVPIIVGYIVAHYVTYLLEFGQQVVIYMSDPLGTGANWLGTADLQPSYFLTDNIGLLAFIQVGAVVLGHIIGAVAAHDRSLALLPKQHTVTGQLPMLVVMVAFTAGGLYLLFAS</sequence>
<organism evidence="2 3">
    <name type="scientific">Nocardioides zeae</name>
    <dbReference type="NCBI Taxonomy" id="1457234"/>
    <lineage>
        <taxon>Bacteria</taxon>
        <taxon>Bacillati</taxon>
        <taxon>Actinomycetota</taxon>
        <taxon>Actinomycetes</taxon>
        <taxon>Propionibacteriales</taxon>
        <taxon>Nocardioidaceae</taxon>
        <taxon>Nocardioides</taxon>
    </lineage>
</organism>
<feature type="transmembrane region" description="Helical" evidence="1">
    <location>
        <begin position="93"/>
        <end position="112"/>
    </location>
</feature>
<keyword evidence="1" id="KW-0812">Transmembrane</keyword>
<keyword evidence="1" id="KW-1133">Transmembrane helix</keyword>
<proteinExistence type="predicted"/>
<keyword evidence="1" id="KW-0472">Membrane</keyword>
<feature type="transmembrane region" description="Helical" evidence="1">
    <location>
        <begin position="307"/>
        <end position="330"/>
    </location>
</feature>
<evidence type="ECO:0008006" key="4">
    <source>
        <dbReference type="Google" id="ProtNLM"/>
    </source>
</evidence>
<protein>
    <recommendedName>
        <fullName evidence="4">Fenitrothion hydrolase</fullName>
    </recommendedName>
</protein>
<feature type="transmembrane region" description="Helical" evidence="1">
    <location>
        <begin position="443"/>
        <end position="461"/>
    </location>
</feature>
<dbReference type="EMBL" id="JAUTAN010000001">
    <property type="protein sequence ID" value="MDQ1102919.1"/>
    <property type="molecule type" value="Genomic_DNA"/>
</dbReference>
<feature type="transmembrane region" description="Helical" evidence="1">
    <location>
        <begin position="403"/>
        <end position="423"/>
    </location>
</feature>
<dbReference type="AlphaFoldDB" id="A0AAJ1X0A6"/>
<accession>A0AAJ1X0A6</accession>